<comment type="caution">
    <text evidence="1">The sequence shown here is derived from an EMBL/GenBank/DDBJ whole genome shotgun (WGS) entry which is preliminary data.</text>
</comment>
<sequence length="78" mass="8984">MKRFLMILIILLLIIGGAINIYYLKEQHIPVVCSQEVKPCYDRYVSVRVVPLCEFQSCQVNYSKTSFNSTSTSSKNNF</sequence>
<dbReference type="AlphaFoldDB" id="A0A2H0RCM3"/>
<dbReference type="Proteomes" id="UP000231602">
    <property type="component" value="Unassembled WGS sequence"/>
</dbReference>
<organism evidence="1 2">
    <name type="scientific">Candidatus Wolfebacteria bacterium CG10_big_fil_rev_8_21_14_0_10_31_9</name>
    <dbReference type="NCBI Taxonomy" id="1975070"/>
    <lineage>
        <taxon>Bacteria</taxon>
        <taxon>Candidatus Wolfeibacteriota</taxon>
    </lineage>
</organism>
<protein>
    <submittedName>
        <fullName evidence="1">Uncharacterized protein</fullName>
    </submittedName>
</protein>
<evidence type="ECO:0000313" key="1">
    <source>
        <dbReference type="EMBL" id="PIR44227.1"/>
    </source>
</evidence>
<evidence type="ECO:0000313" key="2">
    <source>
        <dbReference type="Proteomes" id="UP000231602"/>
    </source>
</evidence>
<reference evidence="1 2" key="1">
    <citation type="submission" date="2017-09" db="EMBL/GenBank/DDBJ databases">
        <title>Depth-based differentiation of microbial function through sediment-hosted aquifers and enrichment of novel symbionts in the deep terrestrial subsurface.</title>
        <authorList>
            <person name="Probst A.J."/>
            <person name="Ladd B."/>
            <person name="Jarett J.K."/>
            <person name="Geller-Mcgrath D.E."/>
            <person name="Sieber C.M."/>
            <person name="Emerson J.B."/>
            <person name="Anantharaman K."/>
            <person name="Thomas B.C."/>
            <person name="Malmstrom R."/>
            <person name="Stieglmeier M."/>
            <person name="Klingl A."/>
            <person name="Woyke T."/>
            <person name="Ryan C.M."/>
            <person name="Banfield J.F."/>
        </authorList>
    </citation>
    <scope>NUCLEOTIDE SEQUENCE [LARGE SCALE GENOMIC DNA]</scope>
    <source>
        <strain evidence="1">CG10_big_fil_rev_8_21_14_0_10_31_9</strain>
    </source>
</reference>
<dbReference type="EMBL" id="PCXV01000017">
    <property type="protein sequence ID" value="PIR44227.1"/>
    <property type="molecule type" value="Genomic_DNA"/>
</dbReference>
<name>A0A2H0RCM3_9BACT</name>
<gene>
    <name evidence="1" type="ORF">COV23_01025</name>
</gene>
<proteinExistence type="predicted"/>
<accession>A0A2H0RCM3</accession>